<evidence type="ECO:0000313" key="15">
    <source>
        <dbReference type="EMBL" id="KAH9293813.1"/>
    </source>
</evidence>
<dbReference type="Gene3D" id="3.30.1360.10">
    <property type="entry name" value="RNA polymerase, RBP11-like subunit"/>
    <property type="match status" value="1"/>
</dbReference>
<evidence type="ECO:0000256" key="8">
    <source>
        <dbReference type="ARBA" id="ARBA00022695"/>
    </source>
</evidence>
<gene>
    <name evidence="15" type="ORF">KI387_040985</name>
</gene>
<comment type="caution">
    <text evidence="15">The sequence shown here is derived from an EMBL/GenBank/DDBJ whole genome shotgun (WGS) entry which is preliminary data.</text>
</comment>
<dbReference type="GO" id="GO:0046983">
    <property type="term" value="F:protein dimerization activity"/>
    <property type="evidence" value="ECO:0007669"/>
    <property type="project" value="InterPro"/>
</dbReference>
<dbReference type="GO" id="GO:0005840">
    <property type="term" value="C:ribosome"/>
    <property type="evidence" value="ECO:0007669"/>
    <property type="project" value="UniProtKB-KW"/>
</dbReference>
<keyword evidence="6" id="KW-0240">DNA-directed RNA polymerase</keyword>
<protein>
    <recommendedName>
        <fullName evidence="5">DNA-directed RNA polymerase</fullName>
        <ecNumber evidence="5">2.7.7.6</ecNumber>
    </recommendedName>
    <alternativeName>
        <fullName evidence="12">Plastid-encoded RNA polymerase subunit alpha</fullName>
    </alternativeName>
</protein>
<dbReference type="GO" id="GO:0000428">
    <property type="term" value="C:DNA-directed RNA polymerase complex"/>
    <property type="evidence" value="ECO:0007669"/>
    <property type="project" value="UniProtKB-KW"/>
</dbReference>
<accession>A0AA38F934</accession>
<comment type="similarity">
    <text evidence="4">Belongs to the RNA polymerase alpha chain family.</text>
</comment>
<keyword evidence="10" id="KW-0804">Transcription</keyword>
<evidence type="ECO:0000256" key="6">
    <source>
        <dbReference type="ARBA" id="ARBA00022478"/>
    </source>
</evidence>
<sequence length="399" mass="44570">TQGQAVSWSSAGACGFKGTKRRSPFAAQTAAENVLFTLTDQGLLKQAEVLISGPGPGRDTALRAIAQSSVLLSYDEILVSIKRPQLVCVESRADSKRLHYGRFTLSPLRKGQANTIGSAIRRVLLGELEGTCITCAKFENITHEYSVMIGIEESVHEILMNLKEIVLRSDAYGIREGSIHIVGPKKVTAQDIILPPSVRVIDTTQHIASLNKSINLDILLKIEKGRGYIIQNPENYNSQDGIFPIDAAFIPVQNVNYSIHSYWSGNEIQEILFLEIWTNGGLAPKEALYEASRNLIDFFLPFMRAEEENITETKSLSDNMTPSLPLSHISTDTKRIVFDQMYIDQLNFSTRIYNCLKKANINTLSDLSNYSREDLMKIKNLGEQSVKEILEFRRNIGID</sequence>
<dbReference type="GO" id="GO:0009536">
    <property type="term" value="C:plastid"/>
    <property type="evidence" value="ECO:0007669"/>
    <property type="project" value="UniProtKB-SubCell"/>
</dbReference>
<dbReference type="InterPro" id="IPR036643">
    <property type="entry name" value="RNApol_insert_sf"/>
</dbReference>
<evidence type="ECO:0000313" key="16">
    <source>
        <dbReference type="Proteomes" id="UP000824469"/>
    </source>
</evidence>
<dbReference type="InterPro" id="IPR001971">
    <property type="entry name" value="Ribosomal_uS11"/>
</dbReference>
<comment type="function">
    <text evidence="1">DNA-dependent RNA polymerase catalyzes the transcription of DNA into RNA using the four ribonucleoside triphosphates as substrates.</text>
</comment>
<dbReference type="PANTHER" id="PTHR11759">
    <property type="entry name" value="40S RIBOSOMAL PROTEIN S14/30S RIBOSOMAL PROTEIN S11"/>
    <property type="match status" value="1"/>
</dbReference>
<feature type="non-terminal residue" evidence="15">
    <location>
        <position position="399"/>
    </location>
</feature>
<dbReference type="GO" id="GO:0003677">
    <property type="term" value="F:DNA binding"/>
    <property type="evidence" value="ECO:0007669"/>
    <property type="project" value="InterPro"/>
</dbReference>
<keyword evidence="8" id="KW-0548">Nucleotidyltransferase</keyword>
<dbReference type="Pfam" id="PF01000">
    <property type="entry name" value="RNA_pol_A_bac"/>
    <property type="match status" value="1"/>
</dbReference>
<keyword evidence="7" id="KW-0808">Transferase</keyword>
<keyword evidence="11" id="KW-0687">Ribonucleoprotein</keyword>
<evidence type="ECO:0000256" key="9">
    <source>
        <dbReference type="ARBA" id="ARBA00022980"/>
    </source>
</evidence>
<comment type="catalytic activity">
    <reaction evidence="13">
        <text>RNA(n) + a ribonucleoside 5'-triphosphate = RNA(n+1) + diphosphate</text>
        <dbReference type="Rhea" id="RHEA:21248"/>
        <dbReference type="Rhea" id="RHEA-COMP:14527"/>
        <dbReference type="Rhea" id="RHEA-COMP:17342"/>
        <dbReference type="ChEBI" id="CHEBI:33019"/>
        <dbReference type="ChEBI" id="CHEBI:61557"/>
        <dbReference type="ChEBI" id="CHEBI:140395"/>
        <dbReference type="EC" id="2.7.7.6"/>
    </reaction>
</comment>
<dbReference type="Gene3D" id="2.170.120.12">
    <property type="entry name" value="DNA-directed RNA polymerase, insert domain"/>
    <property type="match status" value="1"/>
</dbReference>
<dbReference type="InterPro" id="IPR011262">
    <property type="entry name" value="DNA-dir_RNA_pol_insert"/>
</dbReference>
<dbReference type="GO" id="GO:0003735">
    <property type="term" value="F:structural constituent of ribosome"/>
    <property type="evidence" value="ECO:0007669"/>
    <property type="project" value="InterPro"/>
</dbReference>
<dbReference type="Gene3D" id="1.10.150.20">
    <property type="entry name" value="5' to 3' exonuclease, C-terminal subdomain"/>
    <property type="match status" value="1"/>
</dbReference>
<evidence type="ECO:0000256" key="12">
    <source>
        <dbReference type="ARBA" id="ARBA00031776"/>
    </source>
</evidence>
<evidence type="ECO:0000256" key="1">
    <source>
        <dbReference type="ARBA" id="ARBA00004026"/>
    </source>
</evidence>
<dbReference type="AlphaFoldDB" id="A0AA38F934"/>
<dbReference type="GO" id="GO:1990904">
    <property type="term" value="C:ribonucleoprotein complex"/>
    <property type="evidence" value="ECO:0007669"/>
    <property type="project" value="UniProtKB-KW"/>
</dbReference>
<evidence type="ECO:0000256" key="5">
    <source>
        <dbReference type="ARBA" id="ARBA00012418"/>
    </source>
</evidence>
<evidence type="ECO:0000256" key="7">
    <source>
        <dbReference type="ARBA" id="ARBA00022679"/>
    </source>
</evidence>
<organism evidence="15 16">
    <name type="scientific">Taxus chinensis</name>
    <name type="common">Chinese yew</name>
    <name type="synonym">Taxus wallichiana var. chinensis</name>
    <dbReference type="NCBI Taxonomy" id="29808"/>
    <lineage>
        <taxon>Eukaryota</taxon>
        <taxon>Viridiplantae</taxon>
        <taxon>Streptophyta</taxon>
        <taxon>Embryophyta</taxon>
        <taxon>Tracheophyta</taxon>
        <taxon>Spermatophyta</taxon>
        <taxon>Pinopsida</taxon>
        <taxon>Pinidae</taxon>
        <taxon>Conifers II</taxon>
        <taxon>Cupressales</taxon>
        <taxon>Taxaceae</taxon>
        <taxon>Taxus</taxon>
    </lineage>
</organism>
<dbReference type="InterPro" id="IPR011773">
    <property type="entry name" value="DNA-dir_RpoA"/>
</dbReference>
<dbReference type="SMART" id="SM00662">
    <property type="entry name" value="RPOLD"/>
    <property type="match status" value="1"/>
</dbReference>
<dbReference type="HAMAP" id="MF_00059">
    <property type="entry name" value="RNApol_bact_RpoA"/>
    <property type="match status" value="1"/>
</dbReference>
<dbReference type="Gene3D" id="3.30.420.80">
    <property type="entry name" value="Ribosomal protein S11"/>
    <property type="match status" value="1"/>
</dbReference>
<dbReference type="SUPFAM" id="SSF47789">
    <property type="entry name" value="C-terminal domain of RNA polymerase alpha subunit"/>
    <property type="match status" value="1"/>
</dbReference>
<dbReference type="SUPFAM" id="SSF55257">
    <property type="entry name" value="RBP11-like subunits of RNA polymerase"/>
    <property type="match status" value="1"/>
</dbReference>
<evidence type="ECO:0000256" key="13">
    <source>
        <dbReference type="ARBA" id="ARBA00048552"/>
    </source>
</evidence>
<dbReference type="InterPro" id="IPR011263">
    <property type="entry name" value="DNA-dir_RNA_pol_RpoA/D/Rpb3"/>
</dbReference>
<dbReference type="Pfam" id="PF00411">
    <property type="entry name" value="Ribosomal_S11"/>
    <property type="match status" value="1"/>
</dbReference>
<evidence type="ECO:0000256" key="11">
    <source>
        <dbReference type="ARBA" id="ARBA00023274"/>
    </source>
</evidence>
<evidence type="ECO:0000256" key="2">
    <source>
        <dbReference type="ARBA" id="ARBA00004474"/>
    </source>
</evidence>
<evidence type="ECO:0000256" key="10">
    <source>
        <dbReference type="ARBA" id="ARBA00023163"/>
    </source>
</evidence>
<dbReference type="Pfam" id="PF01193">
    <property type="entry name" value="RNA_pol_L"/>
    <property type="match status" value="1"/>
</dbReference>
<dbReference type="Proteomes" id="UP000824469">
    <property type="component" value="Unassembled WGS sequence"/>
</dbReference>
<evidence type="ECO:0000256" key="4">
    <source>
        <dbReference type="ARBA" id="ARBA00007123"/>
    </source>
</evidence>
<dbReference type="SUPFAM" id="SSF53137">
    <property type="entry name" value="Translational machinery components"/>
    <property type="match status" value="1"/>
</dbReference>
<dbReference type="InterPro" id="IPR036603">
    <property type="entry name" value="RBP11-like"/>
</dbReference>
<evidence type="ECO:0000256" key="3">
    <source>
        <dbReference type="ARBA" id="ARBA00006194"/>
    </source>
</evidence>
<dbReference type="CDD" id="cd06928">
    <property type="entry name" value="RNAP_alpha_NTD"/>
    <property type="match status" value="1"/>
</dbReference>
<feature type="domain" description="DNA-directed RNA polymerase RpoA/D/Rpb3-type" evidence="14">
    <location>
        <begin position="100"/>
        <end position="305"/>
    </location>
</feature>
<dbReference type="Pfam" id="PF03118">
    <property type="entry name" value="RNA_pol_A_CTD"/>
    <property type="match status" value="1"/>
</dbReference>
<keyword evidence="9" id="KW-0689">Ribosomal protein</keyword>
<dbReference type="EC" id="2.7.7.6" evidence="5"/>
<comment type="subcellular location">
    <subcellularLocation>
        <location evidence="2">Plastid</location>
    </subcellularLocation>
</comment>
<dbReference type="EMBL" id="JAHRHJ020000692">
    <property type="protein sequence ID" value="KAH9293813.1"/>
    <property type="molecule type" value="Genomic_DNA"/>
</dbReference>
<comment type="similarity">
    <text evidence="3">Belongs to the universal ribosomal protein uS11 family.</text>
</comment>
<dbReference type="GO" id="GO:0006412">
    <property type="term" value="P:translation"/>
    <property type="evidence" value="ECO:0007669"/>
    <property type="project" value="InterPro"/>
</dbReference>
<evidence type="ECO:0000259" key="14">
    <source>
        <dbReference type="SMART" id="SM00662"/>
    </source>
</evidence>
<keyword evidence="16" id="KW-1185">Reference proteome</keyword>
<dbReference type="NCBIfam" id="TIGR02027">
    <property type="entry name" value="rpoA"/>
    <property type="match status" value="1"/>
</dbReference>
<dbReference type="GO" id="GO:0003899">
    <property type="term" value="F:DNA-directed RNA polymerase activity"/>
    <property type="evidence" value="ECO:0007669"/>
    <property type="project" value="UniProtKB-EC"/>
</dbReference>
<proteinExistence type="inferred from homology"/>
<name>A0AA38F934_TAXCH</name>
<dbReference type="FunFam" id="2.170.120.12:FF:000001">
    <property type="entry name" value="DNA-directed RNA polymerase subunit alpha"/>
    <property type="match status" value="1"/>
</dbReference>
<dbReference type="SUPFAM" id="SSF56553">
    <property type="entry name" value="Insert subdomain of RNA polymerase alpha subunit"/>
    <property type="match status" value="1"/>
</dbReference>
<dbReference type="InterPro" id="IPR036967">
    <property type="entry name" value="Ribosomal_uS11_sf"/>
</dbReference>
<dbReference type="GO" id="GO:0006351">
    <property type="term" value="P:DNA-templated transcription"/>
    <property type="evidence" value="ECO:0007669"/>
    <property type="project" value="InterPro"/>
</dbReference>
<dbReference type="InterPro" id="IPR011260">
    <property type="entry name" value="RNAP_asu_C"/>
</dbReference>
<reference evidence="15 16" key="1">
    <citation type="journal article" date="2021" name="Nat. Plants">
        <title>The Taxus genome provides insights into paclitaxel biosynthesis.</title>
        <authorList>
            <person name="Xiong X."/>
            <person name="Gou J."/>
            <person name="Liao Q."/>
            <person name="Li Y."/>
            <person name="Zhou Q."/>
            <person name="Bi G."/>
            <person name="Li C."/>
            <person name="Du R."/>
            <person name="Wang X."/>
            <person name="Sun T."/>
            <person name="Guo L."/>
            <person name="Liang H."/>
            <person name="Lu P."/>
            <person name="Wu Y."/>
            <person name="Zhang Z."/>
            <person name="Ro D.K."/>
            <person name="Shang Y."/>
            <person name="Huang S."/>
            <person name="Yan J."/>
        </authorList>
    </citation>
    <scope>NUCLEOTIDE SEQUENCE [LARGE SCALE GENOMIC DNA]</scope>
    <source>
        <strain evidence="15">Ta-2019</strain>
    </source>
</reference>